<evidence type="ECO:0000313" key="3">
    <source>
        <dbReference type="Proteomes" id="UP001500804"/>
    </source>
</evidence>
<evidence type="ECO:0000313" key="2">
    <source>
        <dbReference type="EMBL" id="GAA5123090.1"/>
    </source>
</evidence>
<gene>
    <name evidence="2" type="ORF">GCM10023320_34370</name>
</gene>
<protein>
    <submittedName>
        <fullName evidence="2">Uncharacterized protein</fullName>
    </submittedName>
</protein>
<feature type="region of interest" description="Disordered" evidence="1">
    <location>
        <begin position="72"/>
        <end position="99"/>
    </location>
</feature>
<evidence type="ECO:0000256" key="1">
    <source>
        <dbReference type="SAM" id="MobiDB-lite"/>
    </source>
</evidence>
<feature type="compositionally biased region" description="Polar residues" evidence="1">
    <location>
        <begin position="79"/>
        <end position="92"/>
    </location>
</feature>
<keyword evidence="3" id="KW-1185">Reference proteome</keyword>
<sequence length="120" mass="13141">MFSIFRPSGSSTDPDWPYISYRPCGWPRPAVMTNAVLGFHLPTSPGPWRVWSGPSPFAIILTPSKDVKRPWPFQDATAGLSNPSRAMSQASTPFPPNGPPMSKVSWTGFPSFTLPFFSAP</sequence>
<dbReference type="Proteomes" id="UP001500804">
    <property type="component" value="Unassembled WGS sequence"/>
</dbReference>
<dbReference type="EMBL" id="BAABJO010000011">
    <property type="protein sequence ID" value="GAA5123090.1"/>
    <property type="molecule type" value="Genomic_DNA"/>
</dbReference>
<name>A0ABP9NJG0_9PSEU</name>
<proteinExistence type="predicted"/>
<accession>A0ABP9NJG0</accession>
<reference evidence="3" key="1">
    <citation type="journal article" date="2019" name="Int. J. Syst. Evol. Microbiol.">
        <title>The Global Catalogue of Microorganisms (GCM) 10K type strain sequencing project: providing services to taxonomists for standard genome sequencing and annotation.</title>
        <authorList>
            <consortium name="The Broad Institute Genomics Platform"/>
            <consortium name="The Broad Institute Genome Sequencing Center for Infectious Disease"/>
            <person name="Wu L."/>
            <person name="Ma J."/>
        </authorList>
    </citation>
    <scope>NUCLEOTIDE SEQUENCE [LARGE SCALE GENOMIC DNA]</scope>
    <source>
        <strain evidence="3">JCM 18302</strain>
    </source>
</reference>
<comment type="caution">
    <text evidence="2">The sequence shown here is derived from an EMBL/GenBank/DDBJ whole genome shotgun (WGS) entry which is preliminary data.</text>
</comment>
<organism evidence="2 3">
    <name type="scientific">Pseudonocardia adelaidensis</name>
    <dbReference type="NCBI Taxonomy" id="648754"/>
    <lineage>
        <taxon>Bacteria</taxon>
        <taxon>Bacillati</taxon>
        <taxon>Actinomycetota</taxon>
        <taxon>Actinomycetes</taxon>
        <taxon>Pseudonocardiales</taxon>
        <taxon>Pseudonocardiaceae</taxon>
        <taxon>Pseudonocardia</taxon>
    </lineage>
</organism>